<feature type="DNA-binding region" description="H-T-H motif" evidence="4">
    <location>
        <begin position="40"/>
        <end position="59"/>
    </location>
</feature>
<dbReference type="PANTHER" id="PTHR30055:SF234">
    <property type="entry name" value="HTH-TYPE TRANSCRIPTIONAL REGULATOR BETI"/>
    <property type="match status" value="1"/>
</dbReference>
<evidence type="ECO:0000256" key="1">
    <source>
        <dbReference type="ARBA" id="ARBA00023015"/>
    </source>
</evidence>
<gene>
    <name evidence="6" type="ORF">WCD58_25940</name>
</gene>
<keyword evidence="7" id="KW-1185">Reference proteome</keyword>
<organism evidence="6 7">
    <name type="scientific">Actinomycetospora flava</name>
    <dbReference type="NCBI Taxonomy" id="3129232"/>
    <lineage>
        <taxon>Bacteria</taxon>
        <taxon>Bacillati</taxon>
        <taxon>Actinomycetota</taxon>
        <taxon>Actinomycetes</taxon>
        <taxon>Pseudonocardiales</taxon>
        <taxon>Pseudonocardiaceae</taxon>
        <taxon>Actinomycetospora</taxon>
    </lineage>
</organism>
<keyword evidence="1" id="KW-0805">Transcription regulation</keyword>
<dbReference type="Gene3D" id="1.10.357.10">
    <property type="entry name" value="Tetracycline Repressor, domain 2"/>
    <property type="match status" value="1"/>
</dbReference>
<sequence>MVERRRYDASGRERQAAETRRHVALTAVEQFVAQGYATTTVASVAKAAGVSAQTVYNGFGTKSALLKEGYDLVMAGDGEAIPLAERPEVRALYADPDPAAFLRGYARLGRSLLDRLGPLAMQIAAGALAGDPDLVELRATTDRERLVGTGMVVGRLVELGALSPGLDEDAARDRLWTLNSTEVWHLLTATRGWTGEQYEDWIGDAMVAAVLPPERR</sequence>
<proteinExistence type="predicted"/>
<dbReference type="SUPFAM" id="SSF46689">
    <property type="entry name" value="Homeodomain-like"/>
    <property type="match status" value="1"/>
</dbReference>
<dbReference type="InterPro" id="IPR009057">
    <property type="entry name" value="Homeodomain-like_sf"/>
</dbReference>
<comment type="caution">
    <text evidence="6">The sequence shown here is derived from an EMBL/GenBank/DDBJ whole genome shotgun (WGS) entry which is preliminary data.</text>
</comment>
<evidence type="ECO:0000256" key="3">
    <source>
        <dbReference type="ARBA" id="ARBA00023163"/>
    </source>
</evidence>
<evidence type="ECO:0000313" key="7">
    <source>
        <dbReference type="Proteomes" id="UP001369736"/>
    </source>
</evidence>
<evidence type="ECO:0000256" key="4">
    <source>
        <dbReference type="PROSITE-ProRule" id="PRU00335"/>
    </source>
</evidence>
<feature type="domain" description="HTH tetR-type" evidence="5">
    <location>
        <begin position="17"/>
        <end position="77"/>
    </location>
</feature>
<evidence type="ECO:0000256" key="2">
    <source>
        <dbReference type="ARBA" id="ARBA00023125"/>
    </source>
</evidence>
<dbReference type="PRINTS" id="PR00455">
    <property type="entry name" value="HTHTETR"/>
</dbReference>
<keyword evidence="2 4" id="KW-0238">DNA-binding</keyword>
<dbReference type="Proteomes" id="UP001369736">
    <property type="component" value="Unassembled WGS sequence"/>
</dbReference>
<dbReference type="RefSeq" id="WP_337705993.1">
    <property type="nucleotide sequence ID" value="NZ_JBBEGM010000013.1"/>
</dbReference>
<dbReference type="PANTHER" id="PTHR30055">
    <property type="entry name" value="HTH-TYPE TRANSCRIPTIONAL REGULATOR RUTR"/>
    <property type="match status" value="1"/>
</dbReference>
<accession>A0ABU8MDX4</accession>
<dbReference type="PROSITE" id="PS50977">
    <property type="entry name" value="HTH_TETR_2"/>
    <property type="match status" value="1"/>
</dbReference>
<dbReference type="InterPro" id="IPR050109">
    <property type="entry name" value="HTH-type_TetR-like_transc_reg"/>
</dbReference>
<dbReference type="EMBL" id="JBBEGM010000013">
    <property type="protein sequence ID" value="MEJ2864623.1"/>
    <property type="molecule type" value="Genomic_DNA"/>
</dbReference>
<evidence type="ECO:0000259" key="5">
    <source>
        <dbReference type="PROSITE" id="PS50977"/>
    </source>
</evidence>
<dbReference type="Pfam" id="PF00440">
    <property type="entry name" value="TetR_N"/>
    <property type="match status" value="1"/>
</dbReference>
<name>A0ABU8MDX4_9PSEU</name>
<reference evidence="6 7" key="1">
    <citation type="submission" date="2024-03" db="EMBL/GenBank/DDBJ databases">
        <title>Actinomycetospora sp. OC33-EN07, a novel actinomycete isolated from wild orchid (Aerides multiflora).</title>
        <authorList>
            <person name="Suriyachadkun C."/>
        </authorList>
    </citation>
    <scope>NUCLEOTIDE SEQUENCE [LARGE SCALE GENOMIC DNA]</scope>
    <source>
        <strain evidence="6 7">OC33-EN07</strain>
    </source>
</reference>
<evidence type="ECO:0000313" key="6">
    <source>
        <dbReference type="EMBL" id="MEJ2864623.1"/>
    </source>
</evidence>
<dbReference type="InterPro" id="IPR001647">
    <property type="entry name" value="HTH_TetR"/>
</dbReference>
<keyword evidence="3" id="KW-0804">Transcription</keyword>
<protein>
    <submittedName>
        <fullName evidence="6">TetR family transcriptional regulator</fullName>
    </submittedName>
</protein>